<dbReference type="RefSeq" id="WP_023927885.1">
    <property type="nucleotide sequence ID" value="NZ_KI669454.1"/>
</dbReference>
<feature type="compositionally biased region" description="Polar residues" evidence="1">
    <location>
        <begin position="281"/>
        <end position="292"/>
    </location>
</feature>
<evidence type="ECO:0000313" key="3">
    <source>
        <dbReference type="Proteomes" id="UP000018731"/>
    </source>
</evidence>
<proteinExistence type="predicted"/>
<feature type="region of interest" description="Disordered" evidence="1">
    <location>
        <begin position="808"/>
        <end position="830"/>
    </location>
</feature>
<feature type="compositionally biased region" description="Low complexity" evidence="1">
    <location>
        <begin position="117"/>
        <end position="136"/>
    </location>
</feature>
<feature type="compositionally biased region" description="Polar residues" evidence="1">
    <location>
        <begin position="101"/>
        <end position="116"/>
    </location>
</feature>
<comment type="caution">
    <text evidence="2">The sequence shown here is derived from an EMBL/GenBank/DDBJ whole genome shotgun (WGS) entry which is preliminary data.</text>
</comment>
<dbReference type="HOGENOM" id="CLU_341542_0_0_7"/>
<sequence length="830" mass="91877">MRKILLSIGVFLATLIVSANLLLFTSFGNKILAPILQAGLNYKLPIRTKIQSLRISFGKIEASLIIADTLKSNLKGRYTLKGFDILADFAPTDELRDILSASQKHSNQKSSPNSTKNAPQNNLQNTLQNLQNPPSNTSQNPTQSQAQNPAQNTSPYLFTLRFVGRYKDYIITSIKESSQISALEYLPTPSHATPNPLTTYSLSTHTFATHANVQSTQKRLAQIEQQTLPQTSKTQYSQVQNLQDEDDFGSFENTMEHFRHQNSQTPLPSLNTLPSLPDLSHPNTQLDNTDSTSLDFALDSPDLTLQNPLLDSSPDSILLDSALDFALDMMQNPANQTPQVNILARARFFEIKQYALELKAFPSIIVSKILDFPYDFYGIFDLKAKATLHAKREKSNINAILNAKNLIIQKNQKNQKIQRNPNANLLSLQARFGTQEGNLLSTLSISLKSSLTSQLKSLKSTPRKSIIDKPSTPKDILPNITLLAQASTNLKTLKTQAKITDTYEIPLGRLDFSQNGEYDLEIFNLANLGAMLSLRLQGDMHLQGNYDIQNSVIDGKSNTLGGVSYFELNGDNLKINAENIALEKLLALFGVPSVLEGRAQMSANYNFLFAKGTMSLQASNLGTNINSADLSFYGIEGLSKNPSPLGADLENILESNRLDFGDLQTTPKNVINTPQNTTTLSMQSKLNAGVNDCSLNIDTPSEKIESTRCTINLIAQNLQITLTLKPKKYTQQESQNQAQNPPEWTESKELESNMISPQNQQNLNSQNLIPQNYSNTQNPNIQSANIQNANIQNANIVEGLQINISGSFSSPQVQKNLPELPPDDDEFLEF</sequence>
<feature type="compositionally biased region" description="Polar residues" evidence="1">
    <location>
        <begin position="731"/>
        <end position="742"/>
    </location>
</feature>
<name>V8C8M1_9HELI</name>
<dbReference type="Proteomes" id="UP000018731">
    <property type="component" value="Unassembled WGS sequence"/>
</dbReference>
<evidence type="ECO:0000256" key="1">
    <source>
        <dbReference type="SAM" id="MobiDB-lite"/>
    </source>
</evidence>
<feature type="region of interest" description="Disordered" evidence="1">
    <location>
        <begin position="101"/>
        <end position="151"/>
    </location>
</feature>
<dbReference type="EMBL" id="AZJI01000005">
    <property type="protein sequence ID" value="ETD23360.1"/>
    <property type="molecule type" value="Genomic_DNA"/>
</dbReference>
<feature type="region of interest" description="Disordered" evidence="1">
    <location>
        <begin position="259"/>
        <end position="292"/>
    </location>
</feature>
<dbReference type="OrthoDB" id="5341790at2"/>
<evidence type="ECO:0000313" key="2">
    <source>
        <dbReference type="EMBL" id="ETD23360.1"/>
    </source>
</evidence>
<dbReference type="AlphaFoldDB" id="V8C8M1"/>
<organism evidence="2 3">
    <name type="scientific">Helicobacter macacae MIT 99-5501</name>
    <dbReference type="NCBI Taxonomy" id="1357400"/>
    <lineage>
        <taxon>Bacteria</taxon>
        <taxon>Pseudomonadati</taxon>
        <taxon>Campylobacterota</taxon>
        <taxon>Epsilonproteobacteria</taxon>
        <taxon>Campylobacterales</taxon>
        <taxon>Helicobacteraceae</taxon>
        <taxon>Helicobacter</taxon>
    </lineage>
</organism>
<feature type="compositionally biased region" description="Polar residues" evidence="1">
    <location>
        <begin position="137"/>
        <end position="151"/>
    </location>
</feature>
<dbReference type="PATRIC" id="fig|1357400.3.peg.1574"/>
<protein>
    <submittedName>
        <fullName evidence="2">Uncharacterized protein</fullName>
    </submittedName>
</protein>
<dbReference type="STRING" id="1357400.HMPREF2086_01162"/>
<reference evidence="2 3" key="1">
    <citation type="journal article" date="2014" name="Genome Announc.">
        <title>Draft genome sequences of six enterohepatic helicobacter species isolated from humans and one from rhesus macaques.</title>
        <authorList>
            <person name="Shen Z."/>
            <person name="Sheh A."/>
            <person name="Young S.K."/>
            <person name="Abouelliel A."/>
            <person name="Ward D.V."/>
            <person name="Earl A.M."/>
            <person name="Fox J.G."/>
        </authorList>
    </citation>
    <scope>NUCLEOTIDE SEQUENCE [LARGE SCALE GENOMIC DNA]</scope>
    <source>
        <strain evidence="2 3">MIT 99-5501</strain>
    </source>
</reference>
<keyword evidence="3" id="KW-1185">Reference proteome</keyword>
<feature type="region of interest" description="Disordered" evidence="1">
    <location>
        <begin position="731"/>
        <end position="753"/>
    </location>
</feature>
<gene>
    <name evidence="2" type="ORF">HMPREF2086_01162</name>
</gene>
<accession>V8C8M1</accession>
<feature type="compositionally biased region" description="Acidic residues" evidence="1">
    <location>
        <begin position="821"/>
        <end position="830"/>
    </location>
</feature>
<feature type="compositionally biased region" description="Low complexity" evidence="1">
    <location>
        <begin position="263"/>
        <end position="280"/>
    </location>
</feature>